<evidence type="ECO:0000256" key="4">
    <source>
        <dbReference type="ARBA" id="ARBA00022679"/>
    </source>
</evidence>
<evidence type="ECO:0000313" key="7">
    <source>
        <dbReference type="Proteomes" id="UP000887572"/>
    </source>
</evidence>
<dbReference type="PANTHER" id="PTHR13493">
    <property type="entry name" value="ZINC FINGER CCHC DOMAIN-CONTAINING"/>
    <property type="match status" value="1"/>
</dbReference>
<organism evidence="7 8">
    <name type="scientific">Globodera rostochiensis</name>
    <name type="common">Golden nematode worm</name>
    <name type="synonym">Heterodera rostochiensis</name>
    <dbReference type="NCBI Taxonomy" id="31243"/>
    <lineage>
        <taxon>Eukaryota</taxon>
        <taxon>Metazoa</taxon>
        <taxon>Ecdysozoa</taxon>
        <taxon>Nematoda</taxon>
        <taxon>Chromadorea</taxon>
        <taxon>Rhabditida</taxon>
        <taxon>Tylenchina</taxon>
        <taxon>Tylenchomorpha</taxon>
        <taxon>Tylenchoidea</taxon>
        <taxon>Heteroderidae</taxon>
        <taxon>Heteroderinae</taxon>
        <taxon>Globodera</taxon>
    </lineage>
</organism>
<evidence type="ECO:0000313" key="8">
    <source>
        <dbReference type="WBParaSite" id="Gr19_v10_g5276.t1"/>
    </source>
</evidence>
<protein>
    <submittedName>
        <fullName evidence="8">CTCHY-type domain-containing protein</fullName>
    </submittedName>
</protein>
<comment type="subcellular location">
    <subcellularLocation>
        <location evidence="1">Cytoplasm</location>
    </subcellularLocation>
</comment>
<keyword evidence="3" id="KW-0489">Methyltransferase</keyword>
<dbReference type="AlphaFoldDB" id="A0A914HYH6"/>
<dbReference type="GO" id="GO:0005730">
    <property type="term" value="C:nucleolus"/>
    <property type="evidence" value="ECO:0007669"/>
    <property type="project" value="TreeGrafter"/>
</dbReference>
<evidence type="ECO:0000256" key="3">
    <source>
        <dbReference type="ARBA" id="ARBA00022603"/>
    </source>
</evidence>
<keyword evidence="5" id="KW-0863">Zinc-finger</keyword>
<keyword evidence="4" id="KW-0808">Transferase</keyword>
<keyword evidence="2" id="KW-0963">Cytoplasm</keyword>
<evidence type="ECO:0000256" key="2">
    <source>
        <dbReference type="ARBA" id="ARBA00022490"/>
    </source>
</evidence>
<sequence length="437" mass="50562">MASYLFDLNTAEPNLIFLCCVLKKKYVLEKWAGPSNAKAFTRERSNLRIIEEHQIPSAAIPECKHGPCLLFSNEDGSNKWFSCSVFRSKKRCPFAVTVDRNGALQPYKSERNIASLPIEEYGKVSKKYENLASSGTVPFWWCKCCANYFGTEEHVHKLDGPYYEWKKPFQLLEPLRDDAGEAQYFFSSETTDLLRNVIEAEHFDSILCIGVPTLFEQLRQSNIRAFLLDYDDRLASFYAPSEFARFSMLVCHFYVAISRSYLCEFLRGSQKLLCLCDPPFGVHVSALMRTLTTLRKMFCSVSAKKRLSVFNVTLFLPYFVGKHLKEHSLTMVDFMVTYSNHRHFSRPQKSVVRMFTDLANYSFALPTEKGYHFCEPCNRFVAEKNKHCWKCDDCTSKDGTPYSHCDVCERCVRQTYRHCRKCSACHLKGRCFGMKMV</sequence>
<dbReference type="InterPro" id="IPR017921">
    <property type="entry name" value="Znf_CTCHY"/>
</dbReference>
<dbReference type="PROSITE" id="PS51270">
    <property type="entry name" value="ZF_CTCHY"/>
    <property type="match status" value="1"/>
</dbReference>
<dbReference type="GO" id="GO:0005737">
    <property type="term" value="C:cytoplasm"/>
    <property type="evidence" value="ECO:0007669"/>
    <property type="project" value="UniProtKB-SubCell"/>
</dbReference>
<name>A0A914HYH6_GLORO</name>
<dbReference type="PROSITE" id="PS50216">
    <property type="entry name" value="DHHC"/>
    <property type="match status" value="1"/>
</dbReference>
<dbReference type="WBParaSite" id="Gr19_v10_g5276.t1">
    <property type="protein sequence ID" value="Gr19_v10_g5276.t1"/>
    <property type="gene ID" value="Gr19_v10_g5276"/>
</dbReference>
<dbReference type="GO" id="GO:0008270">
    <property type="term" value="F:zinc ion binding"/>
    <property type="evidence" value="ECO:0007669"/>
    <property type="project" value="UniProtKB-KW"/>
</dbReference>
<reference evidence="8" key="1">
    <citation type="submission" date="2022-11" db="UniProtKB">
        <authorList>
            <consortium name="WormBaseParasite"/>
        </authorList>
    </citation>
    <scope>IDENTIFICATION</scope>
</reference>
<dbReference type="GO" id="GO:0008988">
    <property type="term" value="F:rRNA (adenine-N6-)-methyltransferase activity"/>
    <property type="evidence" value="ECO:0007669"/>
    <property type="project" value="InterPro"/>
</dbReference>
<evidence type="ECO:0000256" key="1">
    <source>
        <dbReference type="ARBA" id="ARBA00004496"/>
    </source>
</evidence>
<feature type="domain" description="CTCHY-type" evidence="6">
    <location>
        <begin position="369"/>
        <end position="430"/>
    </location>
</feature>
<keyword evidence="5" id="KW-0479">Metal-binding</keyword>
<keyword evidence="5" id="KW-0862">Zinc</keyword>
<keyword evidence="7" id="KW-1185">Reference proteome</keyword>
<evidence type="ECO:0000259" key="6">
    <source>
        <dbReference type="PROSITE" id="PS51270"/>
    </source>
</evidence>
<proteinExistence type="predicted"/>
<dbReference type="Pfam" id="PF10237">
    <property type="entry name" value="N6-adenineMlase"/>
    <property type="match status" value="1"/>
</dbReference>
<evidence type="ECO:0000256" key="5">
    <source>
        <dbReference type="PROSITE-ProRule" id="PRU00965"/>
    </source>
</evidence>
<accession>A0A914HYH6</accession>
<dbReference type="InterPro" id="IPR041370">
    <property type="entry name" value="Mlase_EEF1AKMT1/ZCCHC4"/>
</dbReference>
<dbReference type="Proteomes" id="UP000887572">
    <property type="component" value="Unplaced"/>
</dbReference>
<dbReference type="InterPro" id="IPR039846">
    <property type="entry name" value="ZCCHC4"/>
</dbReference>
<dbReference type="PANTHER" id="PTHR13493:SF3">
    <property type="entry name" value="RRNA N6-ADENOSINE-METHYLTRANSFERASE ZCCHC4"/>
    <property type="match status" value="1"/>
</dbReference>